<feature type="domain" description="J" evidence="2">
    <location>
        <begin position="3"/>
        <end position="70"/>
    </location>
</feature>
<dbReference type="Gene3D" id="1.25.40.10">
    <property type="entry name" value="Tetratricopeptide repeat domain"/>
    <property type="match status" value="1"/>
</dbReference>
<dbReference type="InterPro" id="IPR036869">
    <property type="entry name" value="J_dom_sf"/>
</dbReference>
<reference evidence="3 6" key="2">
    <citation type="submission" date="2017-09" db="EMBL/GenBank/DDBJ databases">
        <title>High-quality draft genome sequence of Butyrivibrio fibrisolvens INBov1, isolated from cow rumen.</title>
        <authorList>
            <person name="Rodriguez Hernaez J."/>
            <person name="Rivarola M."/>
            <person name="Paniego N."/>
            <person name="Cravero S."/>
            <person name="Ceron Cucchi M."/>
            <person name="Martinez M.C."/>
        </authorList>
    </citation>
    <scope>NUCLEOTIDE SEQUENCE [LARGE SCALE GENOMIC DNA]</scope>
    <source>
        <strain evidence="3 6">INBov1</strain>
    </source>
</reference>
<dbReference type="PANTHER" id="PTHR24074">
    <property type="entry name" value="CO-CHAPERONE PROTEIN DJLA"/>
    <property type="match status" value="1"/>
</dbReference>
<dbReference type="PROSITE" id="PS50076">
    <property type="entry name" value="DNAJ_2"/>
    <property type="match status" value="1"/>
</dbReference>
<accession>A0A1H9X1K0</accession>
<evidence type="ECO:0000259" key="2">
    <source>
        <dbReference type="PROSITE" id="PS50076"/>
    </source>
</evidence>
<reference evidence="4 5" key="1">
    <citation type="submission" date="2016-10" db="EMBL/GenBank/DDBJ databases">
        <authorList>
            <person name="de Groot N.N."/>
        </authorList>
    </citation>
    <scope>NUCLEOTIDE SEQUENCE [LARGE SCALE GENOMIC DNA]</scope>
    <source>
        <strain evidence="4 5">AR40</strain>
    </source>
</reference>
<dbReference type="OrthoDB" id="9779889at2"/>
<dbReference type="GO" id="GO:0006260">
    <property type="term" value="P:DNA replication"/>
    <property type="evidence" value="ECO:0007669"/>
    <property type="project" value="UniProtKB-KW"/>
</dbReference>
<dbReference type="InterPro" id="IPR050817">
    <property type="entry name" value="DjlA_DnaK_co-chaperone"/>
</dbReference>
<dbReference type="Proteomes" id="UP000182584">
    <property type="component" value="Unassembled WGS sequence"/>
</dbReference>
<evidence type="ECO:0000313" key="5">
    <source>
        <dbReference type="Proteomes" id="UP000182584"/>
    </source>
</evidence>
<dbReference type="Proteomes" id="UP000245488">
    <property type="component" value="Unassembled WGS sequence"/>
</dbReference>
<dbReference type="Gene3D" id="1.10.287.110">
    <property type="entry name" value="DnaJ domain"/>
    <property type="match status" value="1"/>
</dbReference>
<evidence type="ECO:0000313" key="4">
    <source>
        <dbReference type="EMBL" id="SES39523.1"/>
    </source>
</evidence>
<dbReference type="Pfam" id="PF00226">
    <property type="entry name" value="DnaJ"/>
    <property type="match status" value="1"/>
</dbReference>
<dbReference type="EMBL" id="NXNG01000003">
    <property type="protein sequence ID" value="PWT25786.1"/>
    <property type="molecule type" value="Genomic_DNA"/>
</dbReference>
<protein>
    <submittedName>
        <fullName evidence="4">Molecular chaperone DnaJ</fullName>
    </submittedName>
</protein>
<keyword evidence="6" id="KW-1185">Reference proteome</keyword>
<dbReference type="SUPFAM" id="SSF48452">
    <property type="entry name" value="TPR-like"/>
    <property type="match status" value="1"/>
</dbReference>
<evidence type="ECO:0000313" key="6">
    <source>
        <dbReference type="Proteomes" id="UP000245488"/>
    </source>
</evidence>
<dbReference type="AlphaFoldDB" id="A0A1H9X1K0"/>
<sequence length="232" mass="25633">MSDPYKVLGITRDASDDEVKKAYRNMSRKYHPDANINNPNKDKAEEMFKLVQQAYQQIMKERSGDYSSSGPSGRYGSGYGGFGGFGDFSDFGFGGFNNQRAAGEDDEDAIHLRAAVNYIQGRHFREALNVLDTIRNRSAMWYYYSAVANNGVGNNATALQHAQTALNMEPGNRNYQELVQILSSGGSWYMQKSSSYGYPFGGSVDCSRLCMTMILCNVCCGGGGCFVPFFCI</sequence>
<dbReference type="eggNOG" id="COG0484">
    <property type="taxonomic scope" value="Bacteria"/>
</dbReference>
<keyword evidence="1" id="KW-0235">DNA replication</keyword>
<organism evidence="4 5">
    <name type="scientific">Butyrivibrio fibrisolvens</name>
    <dbReference type="NCBI Taxonomy" id="831"/>
    <lineage>
        <taxon>Bacteria</taxon>
        <taxon>Bacillati</taxon>
        <taxon>Bacillota</taxon>
        <taxon>Clostridia</taxon>
        <taxon>Lachnospirales</taxon>
        <taxon>Lachnospiraceae</taxon>
        <taxon>Butyrivibrio</taxon>
    </lineage>
</organism>
<dbReference type="InterPro" id="IPR011990">
    <property type="entry name" value="TPR-like_helical_dom_sf"/>
</dbReference>
<evidence type="ECO:0000313" key="3">
    <source>
        <dbReference type="EMBL" id="PWT25786.1"/>
    </source>
</evidence>
<dbReference type="CDD" id="cd06257">
    <property type="entry name" value="DnaJ"/>
    <property type="match status" value="1"/>
</dbReference>
<name>A0A1H9X1K0_BUTFI</name>
<dbReference type="PRINTS" id="PR00625">
    <property type="entry name" value="JDOMAIN"/>
</dbReference>
<proteinExistence type="predicted"/>
<dbReference type="RefSeq" id="WP_022755469.1">
    <property type="nucleotide sequence ID" value="NZ_FOGJ01000038.1"/>
</dbReference>
<gene>
    <name evidence="3" type="ORF">CPT75_01205</name>
    <name evidence="4" type="ORF">SAMN04487884_13825</name>
</gene>
<dbReference type="SMART" id="SM00271">
    <property type="entry name" value="DnaJ"/>
    <property type="match status" value="1"/>
</dbReference>
<dbReference type="EMBL" id="FOGJ01000038">
    <property type="protein sequence ID" value="SES39523.1"/>
    <property type="molecule type" value="Genomic_DNA"/>
</dbReference>
<dbReference type="InterPro" id="IPR001623">
    <property type="entry name" value="DnaJ_domain"/>
</dbReference>
<dbReference type="SUPFAM" id="SSF46565">
    <property type="entry name" value="Chaperone J-domain"/>
    <property type="match status" value="1"/>
</dbReference>
<evidence type="ECO:0000256" key="1">
    <source>
        <dbReference type="ARBA" id="ARBA00022705"/>
    </source>
</evidence>